<dbReference type="GO" id="GO:0004519">
    <property type="term" value="F:endonuclease activity"/>
    <property type="evidence" value="ECO:0007669"/>
    <property type="project" value="UniProtKB-KW"/>
</dbReference>
<accession>V2WM52</accession>
<dbReference type="GO" id="GO:0016787">
    <property type="term" value="F:hydrolase activity"/>
    <property type="evidence" value="ECO:0007669"/>
    <property type="project" value="UniProtKB-KW"/>
</dbReference>
<organism evidence="11 12">
    <name type="scientific">Moniliophthora roreri (strain MCA 2997)</name>
    <name type="common">Cocoa frosty pod rot fungus</name>
    <name type="synonym">Crinipellis roreri</name>
    <dbReference type="NCBI Taxonomy" id="1381753"/>
    <lineage>
        <taxon>Eukaryota</taxon>
        <taxon>Fungi</taxon>
        <taxon>Dikarya</taxon>
        <taxon>Basidiomycota</taxon>
        <taxon>Agaricomycotina</taxon>
        <taxon>Agaricomycetes</taxon>
        <taxon>Agaricomycetidae</taxon>
        <taxon>Agaricales</taxon>
        <taxon>Marasmiineae</taxon>
        <taxon>Marasmiaceae</taxon>
        <taxon>Moniliophthora</taxon>
    </lineage>
</organism>
<evidence type="ECO:0000259" key="8">
    <source>
        <dbReference type="Pfam" id="PF00078"/>
    </source>
</evidence>
<dbReference type="Gene3D" id="3.30.70.270">
    <property type="match status" value="2"/>
</dbReference>
<feature type="domain" description="Integrase zinc-binding" evidence="10">
    <location>
        <begin position="522"/>
        <end position="576"/>
    </location>
</feature>
<evidence type="ECO:0008006" key="13">
    <source>
        <dbReference type="Google" id="ProtNLM"/>
    </source>
</evidence>
<dbReference type="Proteomes" id="UP000017559">
    <property type="component" value="Unassembled WGS sequence"/>
</dbReference>
<keyword evidence="12" id="KW-1185">Reference proteome</keyword>
<dbReference type="InterPro" id="IPR043502">
    <property type="entry name" value="DNA/RNA_pol_sf"/>
</dbReference>
<evidence type="ECO:0000256" key="4">
    <source>
        <dbReference type="ARBA" id="ARBA00022759"/>
    </source>
</evidence>
<dbReference type="InterPro" id="IPR041588">
    <property type="entry name" value="Integrase_H2C2"/>
</dbReference>
<evidence type="ECO:0000313" key="12">
    <source>
        <dbReference type="Proteomes" id="UP000017559"/>
    </source>
</evidence>
<evidence type="ECO:0000256" key="1">
    <source>
        <dbReference type="ARBA" id="ARBA00022679"/>
    </source>
</evidence>
<evidence type="ECO:0000259" key="10">
    <source>
        <dbReference type="Pfam" id="PF17921"/>
    </source>
</evidence>
<feature type="domain" description="Reverse transcriptase" evidence="8">
    <location>
        <begin position="12"/>
        <end position="134"/>
    </location>
</feature>
<dbReference type="OrthoDB" id="1750432at2759"/>
<dbReference type="SUPFAM" id="SSF56672">
    <property type="entry name" value="DNA/RNA polymerases"/>
    <property type="match status" value="1"/>
</dbReference>
<keyword evidence="3" id="KW-0540">Nuclease</keyword>
<dbReference type="Pfam" id="PF00078">
    <property type="entry name" value="RVT_1"/>
    <property type="match status" value="1"/>
</dbReference>
<dbReference type="InterPro" id="IPR000477">
    <property type="entry name" value="RT_dom"/>
</dbReference>
<dbReference type="PANTHER" id="PTHR37984:SF5">
    <property type="entry name" value="PROTEIN NYNRIN-LIKE"/>
    <property type="match status" value="1"/>
</dbReference>
<dbReference type="CDD" id="cd09274">
    <property type="entry name" value="RNase_HI_RT_Ty3"/>
    <property type="match status" value="1"/>
</dbReference>
<dbReference type="InterPro" id="IPR036397">
    <property type="entry name" value="RNaseH_sf"/>
</dbReference>
<keyword evidence="2" id="KW-0548">Nucleotidyltransferase</keyword>
<dbReference type="SUPFAM" id="SSF53098">
    <property type="entry name" value="Ribonuclease H-like"/>
    <property type="match status" value="1"/>
</dbReference>
<evidence type="ECO:0000256" key="7">
    <source>
        <dbReference type="SAM" id="MobiDB-lite"/>
    </source>
</evidence>
<name>V2WM52_MONRO</name>
<dbReference type="InterPro" id="IPR041373">
    <property type="entry name" value="RT_RNaseH"/>
</dbReference>
<dbReference type="GO" id="GO:0003676">
    <property type="term" value="F:nucleic acid binding"/>
    <property type="evidence" value="ECO:0007669"/>
    <property type="project" value="InterPro"/>
</dbReference>
<keyword evidence="6" id="KW-0695">RNA-directed DNA polymerase</keyword>
<feature type="domain" description="Reverse transcriptase RNase H-like" evidence="9">
    <location>
        <begin position="228"/>
        <end position="330"/>
    </location>
</feature>
<dbReference type="EMBL" id="AWSO01001846">
    <property type="protein sequence ID" value="ESK82627.1"/>
    <property type="molecule type" value="Genomic_DNA"/>
</dbReference>
<evidence type="ECO:0000256" key="6">
    <source>
        <dbReference type="ARBA" id="ARBA00022918"/>
    </source>
</evidence>
<dbReference type="Gene3D" id="1.10.340.70">
    <property type="match status" value="1"/>
</dbReference>
<dbReference type="Gene3D" id="3.30.420.10">
    <property type="entry name" value="Ribonuclease H-like superfamily/Ribonuclease H"/>
    <property type="match status" value="1"/>
</dbReference>
<evidence type="ECO:0000256" key="5">
    <source>
        <dbReference type="ARBA" id="ARBA00022801"/>
    </source>
</evidence>
<keyword evidence="5" id="KW-0378">Hydrolase</keyword>
<proteinExistence type="predicted"/>
<dbReference type="Gene3D" id="3.10.10.10">
    <property type="entry name" value="HIV Type 1 Reverse Transcriptase, subunit A, domain 1"/>
    <property type="match status" value="1"/>
</dbReference>
<dbReference type="InterPro" id="IPR012337">
    <property type="entry name" value="RNaseH-like_sf"/>
</dbReference>
<dbReference type="Pfam" id="PF17921">
    <property type="entry name" value="Integrase_H2C2"/>
    <property type="match status" value="1"/>
</dbReference>
<dbReference type="InterPro" id="IPR050951">
    <property type="entry name" value="Retrovirus_Pol_polyprotein"/>
</dbReference>
<dbReference type="KEGG" id="mrr:Moror_11219"/>
<dbReference type="AlphaFoldDB" id="V2WM52"/>
<keyword evidence="1" id="KW-0808">Transferase</keyword>
<reference evidence="11 12" key="1">
    <citation type="journal article" date="2014" name="BMC Genomics">
        <title>Genome and secretome analysis of the hemibiotrophic fungal pathogen, Moniliophthora roreri, which causes frosty pod rot disease of cacao: mechanisms of the biotrophic and necrotrophic phases.</title>
        <authorList>
            <person name="Meinhardt L.W."/>
            <person name="Costa G.G.L."/>
            <person name="Thomazella D.P.T."/>
            <person name="Teixeira P.J.P.L."/>
            <person name="Carazzolle M.F."/>
            <person name="Schuster S.C."/>
            <person name="Carlson J.E."/>
            <person name="Guiltinan M.J."/>
            <person name="Mieczkowski P."/>
            <person name="Farmer A."/>
            <person name="Ramaraj T."/>
            <person name="Crozier J."/>
            <person name="Davis R.E."/>
            <person name="Shao J."/>
            <person name="Melnick R.L."/>
            <person name="Pereira G.A.G."/>
            <person name="Bailey B.A."/>
        </authorList>
    </citation>
    <scope>NUCLEOTIDE SEQUENCE [LARGE SCALE GENOMIC DNA]</scope>
    <source>
        <strain evidence="11 12">MCA 2997</strain>
    </source>
</reference>
<evidence type="ECO:0000259" key="9">
    <source>
        <dbReference type="Pfam" id="PF17917"/>
    </source>
</evidence>
<keyword evidence="4" id="KW-0255">Endonuclease</keyword>
<dbReference type="Pfam" id="PF17917">
    <property type="entry name" value="RT_RNaseH"/>
    <property type="match status" value="1"/>
</dbReference>
<evidence type="ECO:0000256" key="3">
    <source>
        <dbReference type="ARBA" id="ARBA00022722"/>
    </source>
</evidence>
<gene>
    <name evidence="11" type="ORF">Moror_11219</name>
</gene>
<sequence length="645" mass="74376">MPDQDMIRMHVASKRYQSKIDLSNAYEQIWVIPKDVWKTGFATVQGTFVSETMQQGDCNAPSTFQCLMVFAFQDYIGIFVYVYLDDIFIFSDTIEEHQHHLKLVFDRLRNLHLYLKAVKLDLYSMAMDCLGHIIDNDGLYADADKLDIIRKWRQPRDYHDIQKFLGIVNYIAAYLPGVASFTSPLSDMSKNKQPFMWCPIHDACMQNIKDLCCKGNIPVLHPINPKLDESIWVICDASVSGVGAMYGQGPIWQKCHPAGFMSKKFTDAQRNYRVFEAETLAILEALLKWEDKLIGYKIHVVTDHESLQFFKTQKRLSGHQMCWMEYLSRFNFDIMYIKGVRNKVADALSRYFESDRPGEIHDLHKYVSADARLDKDGEDLSLGHKAELSHMLEQAYSLRRSSQLKEKQEKCDIEAAELEANKPDNHIDSDDSNKTEPPSHYFDPTVIDSLASGPDLREHVYGQDESFLNNIKRFYGTDPTFSKVLKSPEDHPRFTVEDELIWYTNLAGERVVCIPEAPKGHRSLRGLIIDQGHEIVGHFGPQKTADYIRHWYWWPRIYSMTEKFCRSCEPCNCAKSSYHKPPGKLHPMPIPTHPWESIGMDFVGPFPEVRGYNYVWVVLCCMTSMVHLIPIHTTSTASGLALVYF</sequence>
<dbReference type="CDD" id="cd01647">
    <property type="entry name" value="RT_LTR"/>
    <property type="match status" value="1"/>
</dbReference>
<dbReference type="GO" id="GO:0003964">
    <property type="term" value="F:RNA-directed DNA polymerase activity"/>
    <property type="evidence" value="ECO:0007669"/>
    <property type="project" value="UniProtKB-KW"/>
</dbReference>
<dbReference type="InterPro" id="IPR043128">
    <property type="entry name" value="Rev_trsase/Diguanyl_cyclase"/>
</dbReference>
<evidence type="ECO:0000313" key="11">
    <source>
        <dbReference type="EMBL" id="ESK82627.1"/>
    </source>
</evidence>
<evidence type="ECO:0000256" key="2">
    <source>
        <dbReference type="ARBA" id="ARBA00022695"/>
    </source>
</evidence>
<dbReference type="HOGENOM" id="CLU_000384_33_2_1"/>
<protein>
    <recommendedName>
        <fullName evidence="13">Reverse transcriptase domain-containing protein</fullName>
    </recommendedName>
</protein>
<comment type="caution">
    <text evidence="11">The sequence shown here is derived from an EMBL/GenBank/DDBJ whole genome shotgun (WGS) entry which is preliminary data.</text>
</comment>
<feature type="compositionally biased region" description="Basic and acidic residues" evidence="7">
    <location>
        <begin position="417"/>
        <end position="434"/>
    </location>
</feature>
<dbReference type="PANTHER" id="PTHR37984">
    <property type="entry name" value="PROTEIN CBG26694"/>
    <property type="match status" value="1"/>
</dbReference>
<feature type="region of interest" description="Disordered" evidence="7">
    <location>
        <begin position="417"/>
        <end position="442"/>
    </location>
</feature>